<keyword evidence="2" id="KW-0732">Signal</keyword>
<keyword evidence="4" id="KW-1185">Reference proteome</keyword>
<proteinExistence type="predicted"/>
<keyword evidence="1" id="KW-0812">Transmembrane</keyword>
<reference evidence="3 4" key="1">
    <citation type="submission" date="2020-08" db="EMBL/GenBank/DDBJ databases">
        <authorList>
            <person name="Liu C."/>
            <person name="Sun Q."/>
        </authorList>
    </citation>
    <scope>NUCLEOTIDE SEQUENCE [LARGE SCALE GENOMIC DNA]</scope>
    <source>
        <strain evidence="3 4">N22</strain>
    </source>
</reference>
<accession>A0A842JH00</accession>
<gene>
    <name evidence="3" type="ORF">H7313_07335</name>
</gene>
<comment type="caution">
    <text evidence="3">The sequence shown here is derived from an EMBL/GenBank/DDBJ whole genome shotgun (WGS) entry which is preliminary data.</text>
</comment>
<keyword evidence="1" id="KW-1133">Transmembrane helix</keyword>
<feature type="transmembrane region" description="Helical" evidence="1">
    <location>
        <begin position="87"/>
        <end position="105"/>
    </location>
</feature>
<sequence length="138" mass="14245">MKNKPAVITLSLGILFALATVAFAFNVGGVSDALPLGAQAAFGLGGCAFALVVCGIFALVQKPTKAQIIEQTDERNVAIGNLAATKAFNLFTVLVPVVALVLWVLGQVTLAGVLAIIALEVAVFAAYLVFIARAQKTM</sequence>
<evidence type="ECO:0000256" key="1">
    <source>
        <dbReference type="SAM" id="Phobius"/>
    </source>
</evidence>
<dbReference type="Proteomes" id="UP000587396">
    <property type="component" value="Unassembled WGS sequence"/>
</dbReference>
<dbReference type="RefSeq" id="WP_080143323.1">
    <property type="nucleotide sequence ID" value="NZ_JAASIO010000011.1"/>
</dbReference>
<keyword evidence="1" id="KW-0472">Membrane</keyword>
<name>A0A842JH00_9ACTN</name>
<dbReference type="AlphaFoldDB" id="A0A842JH00"/>
<evidence type="ECO:0008006" key="5">
    <source>
        <dbReference type="Google" id="ProtNLM"/>
    </source>
</evidence>
<dbReference type="EMBL" id="JACMSE010000004">
    <property type="protein sequence ID" value="MBC2889158.1"/>
    <property type="molecule type" value="Genomic_DNA"/>
</dbReference>
<evidence type="ECO:0000313" key="4">
    <source>
        <dbReference type="Proteomes" id="UP000587396"/>
    </source>
</evidence>
<organism evidence="3 4">
    <name type="scientific">Gordonibacter massiliensis</name>
    <name type="common">ex Traore et al. 2017</name>
    <dbReference type="NCBI Taxonomy" id="1841863"/>
    <lineage>
        <taxon>Bacteria</taxon>
        <taxon>Bacillati</taxon>
        <taxon>Actinomycetota</taxon>
        <taxon>Coriobacteriia</taxon>
        <taxon>Eggerthellales</taxon>
        <taxon>Eggerthellaceae</taxon>
        <taxon>Gordonibacter</taxon>
    </lineage>
</organism>
<feature type="chain" id="PRO_5033067059" description="DUF2178 domain-containing protein" evidence="2">
    <location>
        <begin position="25"/>
        <end position="138"/>
    </location>
</feature>
<feature type="transmembrane region" description="Helical" evidence="1">
    <location>
        <begin position="111"/>
        <end position="132"/>
    </location>
</feature>
<protein>
    <recommendedName>
        <fullName evidence="5">DUF2178 domain-containing protein</fullName>
    </recommendedName>
</protein>
<feature type="signal peptide" evidence="2">
    <location>
        <begin position="1"/>
        <end position="24"/>
    </location>
</feature>
<evidence type="ECO:0000313" key="3">
    <source>
        <dbReference type="EMBL" id="MBC2889158.1"/>
    </source>
</evidence>
<evidence type="ECO:0000256" key="2">
    <source>
        <dbReference type="SAM" id="SignalP"/>
    </source>
</evidence>
<feature type="transmembrane region" description="Helical" evidence="1">
    <location>
        <begin position="40"/>
        <end position="60"/>
    </location>
</feature>